<dbReference type="InterPro" id="IPR010336">
    <property type="entry name" value="Baculo_ME53"/>
</dbReference>
<evidence type="ECO:0000313" key="1">
    <source>
        <dbReference type="EMBL" id="AKS25466.1"/>
    </source>
</evidence>
<proteinExistence type="predicted"/>
<dbReference type="Proteomes" id="UP000232791">
    <property type="component" value="Segment"/>
</dbReference>
<reference evidence="1 2" key="1">
    <citation type="journal article" date="2015" name="PLoS ONE">
        <title>The Complete Genome of a New Betabaculovirus from Clostera anastomosis.</title>
        <authorList>
            <person name="Yin F."/>
            <person name="Zhu Z."/>
            <person name="Liu X."/>
            <person name="Hou D."/>
            <person name="Wang J."/>
            <person name="Zhang L."/>
            <person name="Wang M."/>
            <person name="Kou Z."/>
            <person name="Wang H."/>
            <person name="Deng F."/>
            <person name="Hu Z."/>
        </authorList>
    </citation>
    <scope>NUCLEOTIDE SEQUENCE [LARGE SCALE GENOMIC DNA]</scope>
    <source>
        <strain evidence="1 2">ClasGV-B</strain>
    </source>
</reference>
<dbReference type="Pfam" id="PF06061">
    <property type="entry name" value="Baculo_ME53"/>
    <property type="match status" value="1"/>
</dbReference>
<accession>A0A0K0WSD7</accession>
<evidence type="ECO:0000313" key="2">
    <source>
        <dbReference type="Proteomes" id="UP000232791"/>
    </source>
</evidence>
<name>A0A0K0WSD7_9BBAC</name>
<sequence>MSWSTDIRLKFLAKETEEVINSVVGLIQRLLLGSDHTCCAWCKTSFKHTKTTIAHTRFIFVVVTDYHNVADETLKFCCLRCVRHQNNVMDVIEVYPTLKLHTVKKLMYFNMIQKLFFNFQDTQVVHYKKYVVVDSLETVLKQVLTNKELNDEILRLRLIKEETNEIIAENTIDDLRIEFGNASNSFSPKHMFDTPFVFNKQLINAVNSVCHDVKYYVEVYYKQYKKFAPFVVYYNRGYQTECLHCVNKIDTDSGHPIMYCSVCGPTNPNYFRKKKCMMVPFWQIDYNHKKIYWKWCAARKKFPPANIMLYSVNTKREIPQ</sequence>
<organism evidence="1 2">
    <name type="scientific">Clostera anastomosis granulovirus B</name>
    <dbReference type="NCBI Taxonomy" id="1986290"/>
    <lineage>
        <taxon>Viruses</taxon>
        <taxon>Viruses incertae sedis</taxon>
        <taxon>Naldaviricetes</taxon>
        <taxon>Lefavirales</taxon>
        <taxon>Baculoviridae</taxon>
        <taxon>Betabaculovirus</taxon>
        <taxon>Betabaculovirus alterclanastomosis</taxon>
    </lineage>
</organism>
<dbReference type="GO" id="GO:0008270">
    <property type="term" value="F:zinc ion binding"/>
    <property type="evidence" value="ECO:0007669"/>
    <property type="project" value="InterPro"/>
</dbReference>
<dbReference type="GO" id="GO:0003677">
    <property type="term" value="F:DNA binding"/>
    <property type="evidence" value="ECO:0007669"/>
    <property type="project" value="InterPro"/>
</dbReference>
<protein>
    <submittedName>
        <fullName evidence="1">Me53</fullName>
    </submittedName>
</protein>
<keyword evidence="2" id="KW-1185">Reference proteome</keyword>
<dbReference type="OrthoDB" id="2566at10239"/>
<gene>
    <name evidence="1" type="ORF">clas123</name>
</gene>
<dbReference type="EMBL" id="KR091910">
    <property type="protein sequence ID" value="AKS25466.1"/>
    <property type="molecule type" value="Genomic_DNA"/>
</dbReference>